<dbReference type="GO" id="GO:0030983">
    <property type="term" value="F:mismatched DNA binding"/>
    <property type="evidence" value="ECO:0007669"/>
    <property type="project" value="InterPro"/>
</dbReference>
<dbReference type="SMART" id="SM00534">
    <property type="entry name" value="MUTSac"/>
    <property type="match status" value="1"/>
</dbReference>
<dbReference type="Pfam" id="PF00488">
    <property type="entry name" value="MutS_V"/>
    <property type="match status" value="1"/>
</dbReference>
<gene>
    <name evidence="5" type="ORF">ENS59_08895</name>
</gene>
<dbReference type="InterPro" id="IPR045076">
    <property type="entry name" value="MutS"/>
</dbReference>
<dbReference type="GO" id="GO:0005524">
    <property type="term" value="F:ATP binding"/>
    <property type="evidence" value="ECO:0007669"/>
    <property type="project" value="UniProtKB-KW"/>
</dbReference>
<dbReference type="Gene3D" id="3.40.50.300">
    <property type="entry name" value="P-loop containing nucleotide triphosphate hydrolases"/>
    <property type="match status" value="1"/>
</dbReference>
<keyword evidence="3" id="KW-0238">DNA-binding</keyword>
<evidence type="ECO:0000256" key="3">
    <source>
        <dbReference type="ARBA" id="ARBA00023125"/>
    </source>
</evidence>
<reference evidence="5" key="1">
    <citation type="journal article" date="2020" name="mSystems">
        <title>Genome- and Community-Level Interaction Insights into Carbon Utilization and Element Cycling Functions of Hydrothermarchaeota in Hydrothermal Sediment.</title>
        <authorList>
            <person name="Zhou Z."/>
            <person name="Liu Y."/>
            <person name="Xu W."/>
            <person name="Pan J."/>
            <person name="Luo Z.H."/>
            <person name="Li M."/>
        </authorList>
    </citation>
    <scope>NUCLEOTIDE SEQUENCE [LARGE SCALE GENOMIC DNA]</scope>
    <source>
        <strain evidence="5">SpSt-503</strain>
    </source>
</reference>
<evidence type="ECO:0000256" key="1">
    <source>
        <dbReference type="ARBA" id="ARBA00022741"/>
    </source>
</evidence>
<protein>
    <submittedName>
        <fullName evidence="5">DNA mismatch repair protein MutS</fullName>
    </submittedName>
</protein>
<evidence type="ECO:0000256" key="2">
    <source>
        <dbReference type="ARBA" id="ARBA00022840"/>
    </source>
</evidence>
<dbReference type="InterPro" id="IPR000432">
    <property type="entry name" value="DNA_mismatch_repair_MutS_C"/>
</dbReference>
<dbReference type="EMBL" id="DSVL01000272">
    <property type="protein sequence ID" value="HFH29610.1"/>
    <property type="molecule type" value="Genomic_DNA"/>
</dbReference>
<organism evidence="5">
    <name type="scientific">Gracilinema caldarium</name>
    <dbReference type="NCBI Taxonomy" id="215591"/>
    <lineage>
        <taxon>Bacteria</taxon>
        <taxon>Pseudomonadati</taxon>
        <taxon>Spirochaetota</taxon>
        <taxon>Spirochaetia</taxon>
        <taxon>Spirochaetales</taxon>
        <taxon>Breznakiellaceae</taxon>
        <taxon>Gracilinema</taxon>
    </lineage>
</organism>
<dbReference type="GO" id="GO:0005829">
    <property type="term" value="C:cytosol"/>
    <property type="evidence" value="ECO:0007669"/>
    <property type="project" value="TreeGrafter"/>
</dbReference>
<dbReference type="PANTHER" id="PTHR11361:SF34">
    <property type="entry name" value="DNA MISMATCH REPAIR PROTEIN MSH1, MITOCHONDRIAL"/>
    <property type="match status" value="1"/>
</dbReference>
<feature type="domain" description="DNA mismatch repair proteins mutS family" evidence="4">
    <location>
        <begin position="323"/>
        <end position="499"/>
    </location>
</feature>
<keyword evidence="1" id="KW-0547">Nucleotide-binding</keyword>
<dbReference type="AlphaFoldDB" id="A0A7C3ED22"/>
<keyword evidence="2" id="KW-0067">ATP-binding</keyword>
<dbReference type="PANTHER" id="PTHR11361">
    <property type="entry name" value="DNA MISMATCH REPAIR PROTEIN MUTS FAMILY MEMBER"/>
    <property type="match status" value="1"/>
</dbReference>
<dbReference type="GO" id="GO:0006298">
    <property type="term" value="P:mismatch repair"/>
    <property type="evidence" value="ECO:0007669"/>
    <property type="project" value="InterPro"/>
</dbReference>
<evidence type="ECO:0000259" key="4">
    <source>
        <dbReference type="SMART" id="SM00534"/>
    </source>
</evidence>
<sequence length="499" mass="56678">MKVYLLHAHKDFDATAPLPPQTEDLMQDLDLDILIRAMSDEDKYLADIAKSVLFQSLLDRDSIIYRQEVLQDAMDNEQPLRDLYALANEAIEAKRHSWFSMFGAYPSSILYGAVRLLQTYVPLLERLREMTRQYQQNFRSRGLRRFCTMVQEELNDEYMKSLVLYLKELQFIDGVMISAALKAGNEPVQYELRKPHRRDPNWIRRLFSPRTPSFTFSIDPRDEAGGRALGELRDRGINYAANAVAQSADHIESFFKILKQELAFYIGALNLRKKLISLGEPYSFPIISTDPVPTFECSGLYNICLALVANKAVVGNTVQARGKNLAIITGVNEGGKSTFLRSVGISQLMLQAGLFVPAQYFTADIRSGVFTHYRRKEDRNLGSGKFDEELKRMNTIVDNLGPNSLILFNESFASTNEREGSEIARHIVSALIETGAKVFFVTHLYTFANYFQEQASATTIMLRAERRQDGGRTFRIVMGAPSQHSHGEDLYKQVFAEAL</sequence>
<dbReference type="GO" id="GO:0140664">
    <property type="term" value="F:ATP-dependent DNA damage sensor activity"/>
    <property type="evidence" value="ECO:0007669"/>
    <property type="project" value="InterPro"/>
</dbReference>
<dbReference type="SUPFAM" id="SSF52540">
    <property type="entry name" value="P-loop containing nucleoside triphosphate hydrolases"/>
    <property type="match status" value="1"/>
</dbReference>
<dbReference type="InterPro" id="IPR027417">
    <property type="entry name" value="P-loop_NTPase"/>
</dbReference>
<proteinExistence type="predicted"/>
<name>A0A7C3ED22_9SPIR</name>
<evidence type="ECO:0000313" key="5">
    <source>
        <dbReference type="EMBL" id="HFH29610.1"/>
    </source>
</evidence>
<comment type="caution">
    <text evidence="5">The sequence shown here is derived from an EMBL/GenBank/DDBJ whole genome shotgun (WGS) entry which is preliminary data.</text>
</comment>
<accession>A0A7C3ED22</accession>